<reference evidence="4 5" key="1">
    <citation type="submission" date="2019-08" db="EMBL/GenBank/DDBJ databases">
        <title>Genome of Aequorivita antarctica SW49 (type strain).</title>
        <authorList>
            <person name="Bowman J.P."/>
        </authorList>
    </citation>
    <scope>NUCLEOTIDE SEQUENCE [LARGE SCALE GENOMIC DNA]</scope>
    <source>
        <strain evidence="4 5">SW49</strain>
    </source>
</reference>
<dbReference type="Proteomes" id="UP000321497">
    <property type="component" value="Unassembled WGS sequence"/>
</dbReference>
<dbReference type="Gene3D" id="1.10.10.60">
    <property type="entry name" value="Homeodomain-like"/>
    <property type="match status" value="1"/>
</dbReference>
<proteinExistence type="predicted"/>
<protein>
    <submittedName>
        <fullName evidence="4">Helix-turn-helix transcriptional regulator</fullName>
    </submittedName>
</protein>
<accession>A0A5C6Z1J2</accession>
<evidence type="ECO:0000256" key="2">
    <source>
        <dbReference type="ARBA" id="ARBA00023163"/>
    </source>
</evidence>
<sequence>MAYVCGFKSIPSFSATFKNEFGHTPTELRKKFSTENS</sequence>
<dbReference type="SUPFAM" id="SSF46689">
    <property type="entry name" value="Homeodomain-like"/>
    <property type="match status" value="1"/>
</dbReference>
<comment type="caution">
    <text evidence="4">The sequence shown here is derived from an EMBL/GenBank/DDBJ whole genome shotgun (WGS) entry which is preliminary data.</text>
</comment>
<evidence type="ECO:0000259" key="3">
    <source>
        <dbReference type="PROSITE" id="PS01124"/>
    </source>
</evidence>
<dbReference type="PROSITE" id="PS01124">
    <property type="entry name" value="HTH_ARAC_FAMILY_2"/>
    <property type="match status" value="1"/>
</dbReference>
<keyword evidence="5" id="KW-1185">Reference proteome</keyword>
<feature type="domain" description="HTH araC/xylS-type" evidence="3">
    <location>
        <begin position="1"/>
        <end position="31"/>
    </location>
</feature>
<organism evidence="4 5">
    <name type="scientific">Aequorivita antarctica</name>
    <dbReference type="NCBI Taxonomy" id="153266"/>
    <lineage>
        <taxon>Bacteria</taxon>
        <taxon>Pseudomonadati</taxon>
        <taxon>Bacteroidota</taxon>
        <taxon>Flavobacteriia</taxon>
        <taxon>Flavobacteriales</taxon>
        <taxon>Flavobacteriaceae</taxon>
        <taxon>Aequorivita</taxon>
    </lineage>
</organism>
<keyword evidence="2" id="KW-0804">Transcription</keyword>
<evidence type="ECO:0000256" key="1">
    <source>
        <dbReference type="ARBA" id="ARBA00023015"/>
    </source>
</evidence>
<keyword evidence="1" id="KW-0805">Transcription regulation</keyword>
<evidence type="ECO:0000313" key="4">
    <source>
        <dbReference type="EMBL" id="TXD73350.1"/>
    </source>
</evidence>
<evidence type="ECO:0000313" key="5">
    <source>
        <dbReference type="Proteomes" id="UP000321497"/>
    </source>
</evidence>
<dbReference type="OrthoDB" id="1451418at2"/>
<name>A0A5C6Z1J2_9FLAO</name>
<dbReference type="GO" id="GO:0003700">
    <property type="term" value="F:DNA-binding transcription factor activity"/>
    <property type="evidence" value="ECO:0007669"/>
    <property type="project" value="InterPro"/>
</dbReference>
<dbReference type="InterPro" id="IPR018060">
    <property type="entry name" value="HTH_AraC"/>
</dbReference>
<dbReference type="InterPro" id="IPR009057">
    <property type="entry name" value="Homeodomain-like_sf"/>
</dbReference>
<dbReference type="GO" id="GO:0043565">
    <property type="term" value="F:sequence-specific DNA binding"/>
    <property type="evidence" value="ECO:0007669"/>
    <property type="project" value="InterPro"/>
</dbReference>
<dbReference type="AlphaFoldDB" id="A0A5C6Z1J2"/>
<gene>
    <name evidence="4" type="ORF">ESU54_09270</name>
</gene>
<dbReference type="EMBL" id="VORT01000005">
    <property type="protein sequence ID" value="TXD73350.1"/>
    <property type="molecule type" value="Genomic_DNA"/>
</dbReference>